<dbReference type="CDD" id="cd17352">
    <property type="entry name" value="MFS_MCT_SLC16"/>
    <property type="match status" value="1"/>
</dbReference>
<keyword evidence="2" id="KW-0479">Metal-binding</keyword>
<keyword evidence="6" id="KW-0804">Transcription</keyword>
<dbReference type="AlphaFoldDB" id="A0A1V6XWD7"/>
<reference evidence="12" key="1">
    <citation type="journal article" date="2017" name="Nat. Microbiol.">
        <title>Global analysis of biosynthetic gene clusters reveals vast potential of secondary metabolite production in Penicillium species.</title>
        <authorList>
            <person name="Nielsen J.C."/>
            <person name="Grijseels S."/>
            <person name="Prigent S."/>
            <person name="Ji B."/>
            <person name="Dainat J."/>
            <person name="Nielsen K.F."/>
            <person name="Frisvad J.C."/>
            <person name="Workman M."/>
            <person name="Nielsen J."/>
        </authorList>
    </citation>
    <scope>NUCLEOTIDE SEQUENCE [LARGE SCALE GENOMIC DNA]</scope>
    <source>
        <strain evidence="12">IBT 13039</strain>
    </source>
</reference>
<protein>
    <recommendedName>
        <fullName evidence="10">Major facilitator superfamily (MFS) profile domain-containing protein</fullName>
    </recommendedName>
</protein>
<dbReference type="CDD" id="cd00067">
    <property type="entry name" value="GAL4"/>
    <property type="match status" value="1"/>
</dbReference>
<dbReference type="InterPro" id="IPR001138">
    <property type="entry name" value="Zn2Cys6_DnaBD"/>
</dbReference>
<evidence type="ECO:0000313" key="12">
    <source>
        <dbReference type="Proteomes" id="UP000191691"/>
    </source>
</evidence>
<keyword evidence="9" id="KW-0812">Transmembrane</keyword>
<dbReference type="InterPro" id="IPR036259">
    <property type="entry name" value="MFS_trans_sf"/>
</dbReference>
<keyword evidence="4" id="KW-0805">Transcription regulation</keyword>
<name>A0A1V6XWD7_PENNA</name>
<keyword evidence="7" id="KW-0539">Nucleus</keyword>
<accession>A0A1V6XWD7</accession>
<dbReference type="InterPro" id="IPR021858">
    <property type="entry name" value="Fun_TF"/>
</dbReference>
<keyword evidence="5" id="KW-0238">DNA-binding</keyword>
<dbReference type="Proteomes" id="UP000191691">
    <property type="component" value="Unassembled WGS sequence"/>
</dbReference>
<feature type="transmembrane region" description="Helical" evidence="9">
    <location>
        <begin position="336"/>
        <end position="360"/>
    </location>
</feature>
<evidence type="ECO:0000256" key="1">
    <source>
        <dbReference type="ARBA" id="ARBA00004141"/>
    </source>
</evidence>
<dbReference type="EMBL" id="MOOB01000051">
    <property type="protein sequence ID" value="OQE79473.1"/>
    <property type="molecule type" value="Genomic_DNA"/>
</dbReference>
<feature type="transmembrane region" description="Helical" evidence="9">
    <location>
        <begin position="84"/>
        <end position="106"/>
    </location>
</feature>
<keyword evidence="9" id="KW-1133">Transmembrane helix</keyword>
<dbReference type="PROSITE" id="PS50850">
    <property type="entry name" value="MFS"/>
    <property type="match status" value="1"/>
</dbReference>
<feature type="transmembrane region" description="Helical" evidence="9">
    <location>
        <begin position="41"/>
        <end position="64"/>
    </location>
</feature>
<feature type="region of interest" description="Disordered" evidence="8">
    <location>
        <begin position="1"/>
        <end position="33"/>
    </location>
</feature>
<dbReference type="InterPro" id="IPR020846">
    <property type="entry name" value="MFS_dom"/>
</dbReference>
<evidence type="ECO:0000256" key="3">
    <source>
        <dbReference type="ARBA" id="ARBA00022833"/>
    </source>
</evidence>
<dbReference type="SUPFAM" id="SSF103473">
    <property type="entry name" value="MFS general substrate transporter"/>
    <property type="match status" value="1"/>
</dbReference>
<evidence type="ECO:0000313" key="11">
    <source>
        <dbReference type="EMBL" id="OQE79473.1"/>
    </source>
</evidence>
<feature type="transmembrane region" description="Helical" evidence="9">
    <location>
        <begin position="311"/>
        <end position="330"/>
    </location>
</feature>
<dbReference type="GO" id="GO:0022857">
    <property type="term" value="F:transmembrane transporter activity"/>
    <property type="evidence" value="ECO:0007669"/>
    <property type="project" value="InterPro"/>
</dbReference>
<comment type="caution">
    <text evidence="11">The sequence shown here is derived from an EMBL/GenBank/DDBJ whole genome shotgun (WGS) entry which is preliminary data.</text>
</comment>
<dbReference type="Gene3D" id="1.20.1250.20">
    <property type="entry name" value="MFS general substrate transporter like domains"/>
    <property type="match status" value="1"/>
</dbReference>
<gene>
    <name evidence="11" type="ORF">PENNAL_c0051G05231</name>
</gene>
<dbReference type="InterPro" id="IPR011701">
    <property type="entry name" value="MFS"/>
</dbReference>
<feature type="transmembrane region" description="Helical" evidence="9">
    <location>
        <begin position="246"/>
        <end position="268"/>
    </location>
</feature>
<feature type="transmembrane region" description="Helical" evidence="9">
    <location>
        <begin position="202"/>
        <end position="226"/>
    </location>
</feature>
<sequence>MRRSAVPEPLSHHITADRSNRTDHLSDSDEEDKDAFPEDTWAAWTCLLGSFLMMFPSFGFQTAVGSVQDYINTHQLADYSVSDVGWITAVLVFLTLFLGVQVGPLFDTYGPRVLLIFGSLANFACYMLLAQCTEYWHFMLCLGVLGGVSSAVITTVSISVLSHWFYRRRALASGICMAGSSAGGAIIPLLLRTLFQKYDWLWAMRIIAFMALGCYMLGVFLVRGRLPTGSKSRVTIDIRALASPRLCFLAAAVFSFEFIIFGCAALLPTYVRFAGFSEDLQFYSLTLLNGMSLFGRVLPGFAADQVGRFNTLLSMVCLTLIIMACLWLPYGSHNEATLYAVVAIFGFGSGGWLSLAPVCAGQLCKTEEYGRFYGTVYSVAAFGVLLTVPVGGKLLQSTTPQVLIGFYSAILRIKCDEQKPSCLRCVTTKRICEGYPTPLQHGLSPDSLKDEERRAFLFFRSQTAHRIFGYRDANVWLSTLLQLGHSELPVKHALTALASLHESLEPVDDCVSIRRSQEHAQITAQMLALKHYTAAIKCVHGSPDMSSRPDLIMTLCLLFICFEQFRSGDAACLLHLTAGLKLLYWWRHRINAYNNLREYSRPTLDFINDQITPVMQRLRVQFSLCMDSRHMLRNLGVPLCLPPPTIPSSYASLDVARKDYDRVMNYIFSYLEREQPRGFQSPQRAPITVLRQWKEALDHFEFSADPPIIEKCTRNLLELYYHASIVITETYGAKFESVFDDFTDHFKTIVDLAESVTEIWKTESWDYNILFSFDLGITPPMFLVASRCRHPLIRRKAVDLMLNSPFYHGVWQDRYSGLCAQRMIEIEEENIEIIVDPINVLETHRIRKVSADLQEEGSEIVLRFTRWPFTRESAIYNTSISLI</sequence>
<dbReference type="GO" id="GO:0016020">
    <property type="term" value="C:membrane"/>
    <property type="evidence" value="ECO:0007669"/>
    <property type="project" value="UniProtKB-SubCell"/>
</dbReference>
<evidence type="ECO:0000256" key="6">
    <source>
        <dbReference type="ARBA" id="ARBA00023163"/>
    </source>
</evidence>
<dbReference type="PANTHER" id="PTHR36206">
    <property type="entry name" value="ASPERCRYPTIN BIOSYNTHESIS CLUSTER-SPECIFIC TRANSCRIPTION REGULATOR ATNN-RELATED"/>
    <property type="match status" value="1"/>
</dbReference>
<keyword evidence="12" id="KW-1185">Reference proteome</keyword>
<dbReference type="InterPro" id="IPR052360">
    <property type="entry name" value="Transcr_Regulatory_Proteins"/>
</dbReference>
<comment type="subcellular location">
    <subcellularLocation>
        <location evidence="1">Membrane</location>
        <topology evidence="1">Multi-pass membrane protein</topology>
    </subcellularLocation>
</comment>
<evidence type="ECO:0000256" key="9">
    <source>
        <dbReference type="SAM" id="Phobius"/>
    </source>
</evidence>
<evidence type="ECO:0000256" key="7">
    <source>
        <dbReference type="ARBA" id="ARBA00023242"/>
    </source>
</evidence>
<feature type="compositionally biased region" description="Basic and acidic residues" evidence="8">
    <location>
        <begin position="10"/>
        <end position="27"/>
    </location>
</feature>
<feature type="transmembrane region" description="Helical" evidence="9">
    <location>
        <begin position="113"/>
        <end position="129"/>
    </location>
</feature>
<dbReference type="Pfam" id="PF11951">
    <property type="entry name" value="Fungal_trans_2"/>
    <property type="match status" value="1"/>
</dbReference>
<dbReference type="GO" id="GO:0000981">
    <property type="term" value="F:DNA-binding transcription factor activity, RNA polymerase II-specific"/>
    <property type="evidence" value="ECO:0007669"/>
    <property type="project" value="InterPro"/>
</dbReference>
<dbReference type="GO" id="GO:0003677">
    <property type="term" value="F:DNA binding"/>
    <property type="evidence" value="ECO:0007669"/>
    <property type="project" value="UniProtKB-KW"/>
</dbReference>
<evidence type="ECO:0000256" key="4">
    <source>
        <dbReference type="ARBA" id="ARBA00023015"/>
    </source>
</evidence>
<evidence type="ECO:0000256" key="2">
    <source>
        <dbReference type="ARBA" id="ARBA00022723"/>
    </source>
</evidence>
<dbReference type="PANTHER" id="PTHR36206:SF12">
    <property type="entry name" value="ASPERCRYPTIN BIOSYNTHESIS CLUSTER-SPECIFIC TRANSCRIPTION REGULATOR ATNN-RELATED"/>
    <property type="match status" value="1"/>
</dbReference>
<organism evidence="11 12">
    <name type="scientific">Penicillium nalgiovense</name>
    <dbReference type="NCBI Taxonomy" id="60175"/>
    <lineage>
        <taxon>Eukaryota</taxon>
        <taxon>Fungi</taxon>
        <taxon>Dikarya</taxon>
        <taxon>Ascomycota</taxon>
        <taxon>Pezizomycotina</taxon>
        <taxon>Eurotiomycetes</taxon>
        <taxon>Eurotiomycetidae</taxon>
        <taxon>Eurotiales</taxon>
        <taxon>Aspergillaceae</taxon>
        <taxon>Penicillium</taxon>
    </lineage>
</organism>
<feature type="domain" description="Major facilitator superfamily (MFS) profile" evidence="10">
    <location>
        <begin position="42"/>
        <end position="420"/>
    </location>
</feature>
<feature type="transmembrane region" description="Helical" evidence="9">
    <location>
        <begin position="170"/>
        <end position="190"/>
    </location>
</feature>
<dbReference type="GO" id="GO:0008270">
    <property type="term" value="F:zinc ion binding"/>
    <property type="evidence" value="ECO:0007669"/>
    <property type="project" value="InterPro"/>
</dbReference>
<feature type="transmembrane region" description="Helical" evidence="9">
    <location>
        <begin position="135"/>
        <end position="158"/>
    </location>
</feature>
<feature type="transmembrane region" description="Helical" evidence="9">
    <location>
        <begin position="280"/>
        <end position="299"/>
    </location>
</feature>
<keyword evidence="3" id="KW-0862">Zinc</keyword>
<dbReference type="Pfam" id="PF07690">
    <property type="entry name" value="MFS_1"/>
    <property type="match status" value="1"/>
</dbReference>
<feature type="transmembrane region" description="Helical" evidence="9">
    <location>
        <begin position="372"/>
        <end position="392"/>
    </location>
</feature>
<evidence type="ECO:0000259" key="10">
    <source>
        <dbReference type="PROSITE" id="PS50850"/>
    </source>
</evidence>
<evidence type="ECO:0000256" key="8">
    <source>
        <dbReference type="SAM" id="MobiDB-lite"/>
    </source>
</evidence>
<proteinExistence type="predicted"/>
<evidence type="ECO:0000256" key="5">
    <source>
        <dbReference type="ARBA" id="ARBA00023125"/>
    </source>
</evidence>
<keyword evidence="9" id="KW-0472">Membrane</keyword>
<dbReference type="Pfam" id="PF00172">
    <property type="entry name" value="Zn_clus"/>
    <property type="match status" value="1"/>
</dbReference>